<gene>
    <name evidence="1" type="ORF">DHETER_LOCUS13713</name>
</gene>
<protein>
    <submittedName>
        <fullName evidence="1">12316_t:CDS:1</fullName>
    </submittedName>
</protein>
<keyword evidence="2" id="KW-1185">Reference proteome</keyword>
<proteinExistence type="predicted"/>
<reference evidence="1" key="1">
    <citation type="submission" date="2021-06" db="EMBL/GenBank/DDBJ databases">
        <authorList>
            <person name="Kallberg Y."/>
            <person name="Tangrot J."/>
            <person name="Rosling A."/>
        </authorList>
    </citation>
    <scope>NUCLEOTIDE SEQUENCE</scope>
    <source>
        <strain evidence="1">IL203A</strain>
    </source>
</reference>
<feature type="non-terminal residue" evidence="1">
    <location>
        <position position="1"/>
    </location>
</feature>
<dbReference type="EMBL" id="CAJVPU010038711">
    <property type="protein sequence ID" value="CAG8735504.1"/>
    <property type="molecule type" value="Genomic_DNA"/>
</dbReference>
<accession>A0ACA9Q340</accession>
<organism evidence="1 2">
    <name type="scientific">Dentiscutata heterogama</name>
    <dbReference type="NCBI Taxonomy" id="1316150"/>
    <lineage>
        <taxon>Eukaryota</taxon>
        <taxon>Fungi</taxon>
        <taxon>Fungi incertae sedis</taxon>
        <taxon>Mucoromycota</taxon>
        <taxon>Glomeromycotina</taxon>
        <taxon>Glomeromycetes</taxon>
        <taxon>Diversisporales</taxon>
        <taxon>Gigasporaceae</taxon>
        <taxon>Dentiscutata</taxon>
    </lineage>
</organism>
<dbReference type="Proteomes" id="UP000789702">
    <property type="component" value="Unassembled WGS sequence"/>
</dbReference>
<name>A0ACA9Q340_9GLOM</name>
<feature type="non-terminal residue" evidence="1">
    <location>
        <position position="178"/>
    </location>
</feature>
<sequence>NGRTVLELYLSKKNFHVGFTKVIEVLLKNGADPNVSANVRTTNINRRSSSKIDVTHKTSNHGSSSNLGAAEGCIILPNMLFLAIWNRWPIRVLDLLKENGVDIDKEYGNLGDLGNLLKMCLQKSKSGRSQVNYTDGLRWVLDNVPKVCGKENLEAAKKDTEKNSDERKLIKEKIGKKK</sequence>
<comment type="caution">
    <text evidence="1">The sequence shown here is derived from an EMBL/GenBank/DDBJ whole genome shotgun (WGS) entry which is preliminary data.</text>
</comment>
<evidence type="ECO:0000313" key="1">
    <source>
        <dbReference type="EMBL" id="CAG8735504.1"/>
    </source>
</evidence>
<evidence type="ECO:0000313" key="2">
    <source>
        <dbReference type="Proteomes" id="UP000789702"/>
    </source>
</evidence>